<dbReference type="EMBL" id="CP045423">
    <property type="protein sequence ID" value="QFU15940.1"/>
    <property type="molecule type" value="Genomic_DNA"/>
</dbReference>
<dbReference type="Pfam" id="PF03992">
    <property type="entry name" value="ABM"/>
    <property type="match status" value="1"/>
</dbReference>
<dbReference type="GO" id="GO:0004497">
    <property type="term" value="F:monooxygenase activity"/>
    <property type="evidence" value="ECO:0007669"/>
    <property type="project" value="UniProtKB-KW"/>
</dbReference>
<organism evidence="2 3">
    <name type="scientific">Microvirga thermotolerans</name>
    <dbReference type="NCBI Taxonomy" id="2651334"/>
    <lineage>
        <taxon>Bacteria</taxon>
        <taxon>Pseudomonadati</taxon>
        <taxon>Pseudomonadota</taxon>
        <taxon>Alphaproteobacteria</taxon>
        <taxon>Hyphomicrobiales</taxon>
        <taxon>Methylobacteriaceae</taxon>
        <taxon>Microvirga</taxon>
    </lineage>
</organism>
<gene>
    <name evidence="2" type="ORF">GDR74_06730</name>
</gene>
<keyword evidence="2" id="KW-0503">Monooxygenase</keyword>
<dbReference type="InterPro" id="IPR011008">
    <property type="entry name" value="Dimeric_a/b-barrel"/>
</dbReference>
<name>A0A5P9JWZ1_9HYPH</name>
<protein>
    <submittedName>
        <fullName evidence="2">Antibiotic biosynthesis monooxygenase</fullName>
    </submittedName>
</protein>
<feature type="domain" description="ABM" evidence="1">
    <location>
        <begin position="25"/>
        <end position="80"/>
    </location>
</feature>
<keyword evidence="2" id="KW-0560">Oxidoreductase</keyword>
<dbReference type="RefSeq" id="WP_152585585.1">
    <property type="nucleotide sequence ID" value="NZ_CP045423.1"/>
</dbReference>
<accession>A0A5P9JWZ1</accession>
<dbReference type="Gene3D" id="3.30.70.100">
    <property type="match status" value="1"/>
</dbReference>
<evidence type="ECO:0000313" key="2">
    <source>
        <dbReference type="EMBL" id="QFU15940.1"/>
    </source>
</evidence>
<dbReference type="SUPFAM" id="SSF54909">
    <property type="entry name" value="Dimeric alpha+beta barrel"/>
    <property type="match status" value="1"/>
</dbReference>
<evidence type="ECO:0000259" key="1">
    <source>
        <dbReference type="Pfam" id="PF03992"/>
    </source>
</evidence>
<dbReference type="AlphaFoldDB" id="A0A5P9JWZ1"/>
<proteinExistence type="predicted"/>
<evidence type="ECO:0000313" key="3">
    <source>
        <dbReference type="Proteomes" id="UP000325614"/>
    </source>
</evidence>
<keyword evidence="3" id="KW-1185">Reference proteome</keyword>
<sequence length="124" mass="14546">MKHDAALRTAGETEAPSSGPRSFLVEFRLRAGCEEEFLELLTPVLDAMRHERTFINAVLHRDPEEPTRFMLYETWSDLDDVVHVQIPRNYRKAFWDRLPALLAEPRRIGAWEPLRSDFAFFATW</sequence>
<dbReference type="KEGG" id="mico:GDR74_06730"/>
<dbReference type="InterPro" id="IPR007138">
    <property type="entry name" value="ABM_dom"/>
</dbReference>
<dbReference type="Proteomes" id="UP000325614">
    <property type="component" value="Chromosome"/>
</dbReference>
<reference evidence="2 3" key="1">
    <citation type="submission" date="2019-10" db="EMBL/GenBank/DDBJ databases">
        <title>Isolation, Identification of Microvirga thermotolerans HR1, a novel thermophilic bacterium and Comparative Genomics of the genus Microvirga.</title>
        <authorList>
            <person name="Li J."/>
            <person name="Zhang W."/>
            <person name="Lin M."/>
            <person name="Wang J."/>
        </authorList>
    </citation>
    <scope>NUCLEOTIDE SEQUENCE [LARGE SCALE GENOMIC DNA]</scope>
    <source>
        <strain evidence="2 3">HR1</strain>
    </source>
</reference>